<evidence type="ECO:0000313" key="1">
    <source>
        <dbReference type="EMBL" id="RXK81155.1"/>
    </source>
</evidence>
<gene>
    <name evidence="1" type="ORF">ESB13_19635</name>
</gene>
<dbReference type="EMBL" id="SDHZ01000004">
    <property type="protein sequence ID" value="RXK81155.1"/>
    <property type="molecule type" value="Genomic_DNA"/>
</dbReference>
<name>A0A4Q1D276_9BACT</name>
<organism evidence="1 2">
    <name type="scientific">Filimonas effusa</name>
    <dbReference type="NCBI Taxonomy" id="2508721"/>
    <lineage>
        <taxon>Bacteria</taxon>
        <taxon>Pseudomonadati</taxon>
        <taxon>Bacteroidota</taxon>
        <taxon>Chitinophagia</taxon>
        <taxon>Chitinophagales</taxon>
        <taxon>Chitinophagaceae</taxon>
        <taxon>Filimonas</taxon>
    </lineage>
</organism>
<reference evidence="1 2" key="1">
    <citation type="submission" date="2019-01" db="EMBL/GenBank/DDBJ databases">
        <title>Filimonas sp. strain TTM-71.</title>
        <authorList>
            <person name="Chen W.-M."/>
        </authorList>
    </citation>
    <scope>NUCLEOTIDE SEQUENCE [LARGE SCALE GENOMIC DNA]</scope>
    <source>
        <strain evidence="1 2">TTM-71</strain>
    </source>
</reference>
<dbReference type="RefSeq" id="WP_129005409.1">
    <property type="nucleotide sequence ID" value="NZ_SDHZ01000004.1"/>
</dbReference>
<comment type="caution">
    <text evidence="1">The sequence shown here is derived from an EMBL/GenBank/DDBJ whole genome shotgun (WGS) entry which is preliminary data.</text>
</comment>
<dbReference type="Proteomes" id="UP000290545">
    <property type="component" value="Unassembled WGS sequence"/>
</dbReference>
<keyword evidence="2" id="KW-1185">Reference proteome</keyword>
<accession>A0A4Q1D276</accession>
<protein>
    <submittedName>
        <fullName evidence="1">Uncharacterized protein</fullName>
    </submittedName>
</protein>
<evidence type="ECO:0000313" key="2">
    <source>
        <dbReference type="Proteomes" id="UP000290545"/>
    </source>
</evidence>
<sequence length="66" mass="7580">MAKHALYVIVRVMVDSALPDKKQIINQFEKQSEEISFPGSPDIEILNVRWIDTWPKDPASGEPWTL</sequence>
<proteinExistence type="predicted"/>
<dbReference type="AlphaFoldDB" id="A0A4Q1D276"/>